<dbReference type="Gene3D" id="1.10.10.10">
    <property type="entry name" value="Winged helix-like DNA-binding domain superfamily/Winged helix DNA-binding domain"/>
    <property type="match status" value="1"/>
</dbReference>
<dbReference type="InterPro" id="IPR041444">
    <property type="entry name" value="HTH_41"/>
</dbReference>
<gene>
    <name evidence="3" type="ORF">AT268_12320</name>
</gene>
<dbReference type="InterPro" id="IPR032791">
    <property type="entry name" value="YhfZ_C"/>
</dbReference>
<dbReference type="Gene3D" id="3.40.190.10">
    <property type="entry name" value="Periplasmic binding protein-like II"/>
    <property type="match status" value="2"/>
</dbReference>
<accession>A0A9X0MHY5</accession>
<dbReference type="Pfam" id="PF14503">
    <property type="entry name" value="YhfZ_C"/>
    <property type="match status" value="1"/>
</dbReference>
<comment type="caution">
    <text evidence="3">The sequence shown here is derived from an EMBL/GenBank/DDBJ whole genome shotgun (WGS) entry which is preliminary data.</text>
</comment>
<protein>
    <recommendedName>
        <fullName evidence="5">GntR family transcriptional regulator</fullName>
    </recommendedName>
</protein>
<dbReference type="InterPro" id="IPR036390">
    <property type="entry name" value="WH_DNA-bd_sf"/>
</dbReference>
<evidence type="ECO:0000259" key="1">
    <source>
        <dbReference type="Pfam" id="PF14502"/>
    </source>
</evidence>
<dbReference type="AlphaFoldDB" id="A0A9X0MHY5"/>
<dbReference type="InterPro" id="IPR036388">
    <property type="entry name" value="WH-like_DNA-bd_sf"/>
</dbReference>
<feature type="domain" description="Uncharacterised protein YhfZ C-terminal" evidence="2">
    <location>
        <begin position="79"/>
        <end position="307"/>
    </location>
</feature>
<dbReference type="NCBIfam" id="NF041241">
    <property type="entry name" value="YhfZ_full"/>
    <property type="match status" value="1"/>
</dbReference>
<dbReference type="RefSeq" id="WP_061663114.1">
    <property type="nucleotide sequence ID" value="NZ_LOMO01000031.1"/>
</dbReference>
<evidence type="ECO:0000259" key="2">
    <source>
        <dbReference type="Pfam" id="PF14503"/>
    </source>
</evidence>
<evidence type="ECO:0000313" key="4">
    <source>
        <dbReference type="Proteomes" id="UP000075476"/>
    </source>
</evidence>
<evidence type="ECO:0008006" key="5">
    <source>
        <dbReference type="Google" id="ProtNLM"/>
    </source>
</evidence>
<name>A0A9X0MHY5_BACCE</name>
<dbReference type="Pfam" id="PF14502">
    <property type="entry name" value="HTH_41"/>
    <property type="match status" value="1"/>
</dbReference>
<dbReference type="EMBL" id="LOMO01000031">
    <property type="protein sequence ID" value="KXY46247.1"/>
    <property type="molecule type" value="Genomic_DNA"/>
</dbReference>
<proteinExistence type="predicted"/>
<dbReference type="SUPFAM" id="SSF46785">
    <property type="entry name" value="Winged helix' DNA-binding domain"/>
    <property type="match status" value="1"/>
</dbReference>
<sequence>MGKDDLYQKRGVVIRAIAAELLTLNIHDRMPIISDFQKEYSISRGTVQNAIAFLKENQAIQTESRGHLGTYITDINYAILQDYAFANQLSATMPLPYSKLYEGLATGLYLTFKSYNIKLNMAYIRGSEDRIQAVEQGIYHFAVVSKYAAEKAVDSDAKIKVVMEFGNRSYLSKHILLLANDASTLEDGMRVGIDHDSLDQQELTNFLIQGKNVELVEMPSNQLIYALQENQIDAGVWNYDEIVERNYKDINYQAIPTSRKFEGMTEAVIICQDGNQLIETIIRKYISIVTLLDIQKQVKEGKMTPRY</sequence>
<dbReference type="SUPFAM" id="SSF53850">
    <property type="entry name" value="Periplasmic binding protein-like II"/>
    <property type="match status" value="1"/>
</dbReference>
<evidence type="ECO:0000313" key="3">
    <source>
        <dbReference type="EMBL" id="KXY46247.1"/>
    </source>
</evidence>
<dbReference type="Proteomes" id="UP000075476">
    <property type="component" value="Unassembled WGS sequence"/>
</dbReference>
<reference evidence="3 4" key="1">
    <citation type="submission" date="2015-12" db="EMBL/GenBank/DDBJ databases">
        <title>Bacillus cereus Group isolate.</title>
        <authorList>
            <person name="Kovac J."/>
        </authorList>
    </citation>
    <scope>NUCLEOTIDE SEQUENCE [LARGE SCALE GENOMIC DNA]</scope>
    <source>
        <strain evidence="3 4">FSL K6-0073</strain>
    </source>
</reference>
<organism evidence="3 4">
    <name type="scientific">Bacillus cereus</name>
    <dbReference type="NCBI Taxonomy" id="1396"/>
    <lineage>
        <taxon>Bacteria</taxon>
        <taxon>Bacillati</taxon>
        <taxon>Bacillota</taxon>
        <taxon>Bacilli</taxon>
        <taxon>Bacillales</taxon>
        <taxon>Bacillaceae</taxon>
        <taxon>Bacillus</taxon>
        <taxon>Bacillus cereus group</taxon>
    </lineage>
</organism>
<feature type="domain" description="YhfZ helix-turn-helix" evidence="1">
    <location>
        <begin position="27"/>
        <end position="72"/>
    </location>
</feature>